<dbReference type="InterPro" id="IPR036691">
    <property type="entry name" value="Endo/exonu/phosph_ase_sf"/>
</dbReference>
<accession>A0A1V4QE64</accession>
<evidence type="ECO:0000256" key="7">
    <source>
        <dbReference type="ARBA" id="ARBA00022842"/>
    </source>
</evidence>
<gene>
    <name evidence="10" type="ORF">BXT86_05325</name>
</gene>
<dbReference type="InterPro" id="IPR051547">
    <property type="entry name" value="TDP2-like"/>
</dbReference>
<comment type="cofactor">
    <cofactor evidence="2">
        <name>Mg(2+)</name>
        <dbReference type="ChEBI" id="CHEBI:18420"/>
    </cofactor>
</comment>
<keyword evidence="8" id="KW-0234">DNA repair</keyword>
<name>A0A1V4QE64_UNCW3</name>
<dbReference type="SUPFAM" id="SSF56219">
    <property type="entry name" value="DNase I-like"/>
    <property type="match status" value="1"/>
</dbReference>
<dbReference type="Gene3D" id="3.60.10.10">
    <property type="entry name" value="Endonuclease/exonuclease/phosphatase"/>
    <property type="match status" value="1"/>
</dbReference>
<keyword evidence="4" id="KW-0479">Metal-binding</keyword>
<dbReference type="PANTHER" id="PTHR15822:SF4">
    <property type="entry name" value="TYROSYL-DNA PHOSPHODIESTERASE 2"/>
    <property type="match status" value="1"/>
</dbReference>
<dbReference type="GO" id="GO:0070260">
    <property type="term" value="F:5'-tyrosyl-DNA phosphodiesterase activity"/>
    <property type="evidence" value="ECO:0007669"/>
    <property type="project" value="TreeGrafter"/>
</dbReference>
<dbReference type="InterPro" id="IPR026444">
    <property type="entry name" value="Secre_tail"/>
</dbReference>
<evidence type="ECO:0000259" key="9">
    <source>
        <dbReference type="Pfam" id="PF03372"/>
    </source>
</evidence>
<evidence type="ECO:0000256" key="8">
    <source>
        <dbReference type="ARBA" id="ARBA00023204"/>
    </source>
</evidence>
<organism evidence="10 11">
    <name type="scientific">candidate division WOR-3 bacterium 4484_100</name>
    <dbReference type="NCBI Taxonomy" id="1936077"/>
    <lineage>
        <taxon>Bacteria</taxon>
        <taxon>Bacteria division WOR-3</taxon>
    </lineage>
</organism>
<keyword evidence="7" id="KW-0460">Magnesium</keyword>
<evidence type="ECO:0000313" key="11">
    <source>
        <dbReference type="Proteomes" id="UP000191663"/>
    </source>
</evidence>
<reference evidence="11" key="1">
    <citation type="submission" date="2017-01" db="EMBL/GenBank/DDBJ databases">
        <title>Novel pathways for hydrocarbon cycling and metabolic interdependencies in hydrothermal sediment communities.</title>
        <authorList>
            <person name="Dombrowski N."/>
            <person name="Seitz K."/>
            <person name="Teske A."/>
            <person name="Baker B."/>
        </authorList>
    </citation>
    <scope>NUCLEOTIDE SEQUENCE [LARGE SCALE GENOMIC DNA]</scope>
</reference>
<dbReference type="InterPro" id="IPR005135">
    <property type="entry name" value="Endo/exonuclease/phosphatase"/>
</dbReference>
<dbReference type="GO" id="GO:0005737">
    <property type="term" value="C:cytoplasm"/>
    <property type="evidence" value="ECO:0007669"/>
    <property type="project" value="TreeGrafter"/>
</dbReference>
<keyword evidence="5" id="KW-0227">DNA damage</keyword>
<dbReference type="AlphaFoldDB" id="A0A1V4QE64"/>
<dbReference type="PANTHER" id="PTHR15822">
    <property type="entry name" value="TRAF AND TNF RECEPTOR-ASSOCIATED PROTEIN"/>
    <property type="match status" value="1"/>
</dbReference>
<evidence type="ECO:0000256" key="6">
    <source>
        <dbReference type="ARBA" id="ARBA00022801"/>
    </source>
</evidence>
<comment type="cofactor">
    <cofactor evidence="1">
        <name>Mn(2+)</name>
        <dbReference type="ChEBI" id="CHEBI:29035"/>
    </cofactor>
</comment>
<dbReference type="NCBIfam" id="TIGR04183">
    <property type="entry name" value="Por_Secre_tail"/>
    <property type="match status" value="1"/>
</dbReference>
<proteinExistence type="predicted"/>
<dbReference type="EMBL" id="MUKB01000093">
    <property type="protein sequence ID" value="OPX17659.1"/>
    <property type="molecule type" value="Genomic_DNA"/>
</dbReference>
<feature type="domain" description="Endonuclease/exonuclease/phosphatase" evidence="9">
    <location>
        <begin position="17"/>
        <end position="244"/>
    </location>
</feature>
<keyword evidence="6" id="KW-0378">Hydrolase</keyword>
<dbReference type="GO" id="GO:0006302">
    <property type="term" value="P:double-strand break repair"/>
    <property type="evidence" value="ECO:0007669"/>
    <property type="project" value="TreeGrafter"/>
</dbReference>
<dbReference type="GO" id="GO:0046872">
    <property type="term" value="F:metal ion binding"/>
    <property type="evidence" value="ECO:0007669"/>
    <property type="project" value="UniProtKB-KW"/>
</dbReference>
<sequence>MSLGVLNFSWSTTLRIATYNVLNFPEAMGVQRQFHLFSVLNYIKPDILVLQEVKDRQGFDIFRDSIIARMSSDFSSAPFYDGPDTDNGLFYCADKVEFLSVQYIPAGVRDIAEYRMRFRDSGYEFDVYSVHFKSSQGPENEAERQEQAIRLRRRIDSLPASRYFLVLGDFNIYYSDEPAYQVLLDTVEYRRCIKDPKGISGVWHENSNLAYLHTQSTRLNQLPDGGAGGGLDDRFDMILCSENFLSRSGLFLMIDSYTIFGNDGEHFDLAVNEGYNNTVPGEIADALYYASDHLPIYVEITDEPNQEVAEPVIKIVPNPLKNKGWIHLPWCEDFLSARVTMMNILGQRVFQRKTSNPDGIRITEDELAPGIYFVQVEILTKYVKYHYQTKLAVVE</sequence>
<evidence type="ECO:0000313" key="10">
    <source>
        <dbReference type="EMBL" id="OPX17659.1"/>
    </source>
</evidence>
<protein>
    <recommendedName>
        <fullName evidence="9">Endonuclease/exonuclease/phosphatase domain-containing protein</fullName>
    </recommendedName>
</protein>
<dbReference type="GO" id="GO:0004518">
    <property type="term" value="F:nuclease activity"/>
    <property type="evidence" value="ECO:0007669"/>
    <property type="project" value="UniProtKB-KW"/>
</dbReference>
<evidence type="ECO:0000256" key="1">
    <source>
        <dbReference type="ARBA" id="ARBA00001936"/>
    </source>
</evidence>
<evidence type="ECO:0000256" key="4">
    <source>
        <dbReference type="ARBA" id="ARBA00022723"/>
    </source>
</evidence>
<comment type="caution">
    <text evidence="10">The sequence shown here is derived from an EMBL/GenBank/DDBJ whole genome shotgun (WGS) entry which is preliminary data.</text>
</comment>
<keyword evidence="3" id="KW-0540">Nuclease</keyword>
<dbReference type="Proteomes" id="UP000191663">
    <property type="component" value="Unassembled WGS sequence"/>
</dbReference>
<evidence type="ECO:0000256" key="5">
    <source>
        <dbReference type="ARBA" id="ARBA00022763"/>
    </source>
</evidence>
<evidence type="ECO:0000256" key="3">
    <source>
        <dbReference type="ARBA" id="ARBA00022722"/>
    </source>
</evidence>
<dbReference type="GO" id="GO:0003697">
    <property type="term" value="F:single-stranded DNA binding"/>
    <property type="evidence" value="ECO:0007669"/>
    <property type="project" value="TreeGrafter"/>
</dbReference>
<evidence type="ECO:0000256" key="2">
    <source>
        <dbReference type="ARBA" id="ARBA00001946"/>
    </source>
</evidence>
<dbReference type="Pfam" id="PF03372">
    <property type="entry name" value="Exo_endo_phos"/>
    <property type="match status" value="1"/>
</dbReference>